<dbReference type="InterPro" id="IPR012340">
    <property type="entry name" value="NA-bd_OB-fold"/>
</dbReference>
<evidence type="ECO:0000256" key="3">
    <source>
        <dbReference type="ARBA" id="ARBA00022884"/>
    </source>
</evidence>
<evidence type="ECO:0000256" key="4">
    <source>
        <dbReference type="ARBA" id="ARBA00031998"/>
    </source>
</evidence>
<sequence length="181" mass="21127">MSVATKRRFMQNKVDSEYFEPKEGDRIAMVRSSRGNNLHEVEDEFGNIYLASMPLKFRKSVWVMRNQFVVLQPIEEGDKVKAEIDHILDEENVLHLREKKIWPERFEAQAIQMTRNAKKGVEEKTESNWIDDDMLPSSGEDSDEEEDTESESEHEQKDDNASKSGTFEHYNPNRKNVPGHL</sequence>
<evidence type="ECO:0000313" key="9">
    <source>
        <dbReference type="WBParaSite" id="MBELARI_LOCUS14869"/>
    </source>
</evidence>
<dbReference type="SUPFAM" id="SSF50249">
    <property type="entry name" value="Nucleic acid-binding proteins"/>
    <property type="match status" value="1"/>
</dbReference>
<feature type="compositionally biased region" description="Basic and acidic residues" evidence="6">
    <location>
        <begin position="151"/>
        <end position="161"/>
    </location>
</feature>
<evidence type="ECO:0000256" key="2">
    <source>
        <dbReference type="ARBA" id="ARBA00020989"/>
    </source>
</evidence>
<feature type="compositionally biased region" description="Acidic residues" evidence="6">
    <location>
        <begin position="129"/>
        <end position="150"/>
    </location>
</feature>
<feature type="region of interest" description="Disordered" evidence="6">
    <location>
        <begin position="113"/>
        <end position="181"/>
    </location>
</feature>
<comment type="similarity">
    <text evidence="1">Belongs to the EIF1AD family.</text>
</comment>
<dbReference type="Proteomes" id="UP000887575">
    <property type="component" value="Unassembled WGS sequence"/>
</dbReference>
<dbReference type="PANTHER" id="PTHR21641">
    <property type="entry name" value="TRANSLATION INITIATION FACTOR-RELATED"/>
    <property type="match status" value="1"/>
</dbReference>
<dbReference type="GO" id="GO:0005634">
    <property type="term" value="C:nucleus"/>
    <property type="evidence" value="ECO:0007669"/>
    <property type="project" value="TreeGrafter"/>
</dbReference>
<evidence type="ECO:0000256" key="5">
    <source>
        <dbReference type="PROSITE-ProRule" id="PRU00181"/>
    </source>
</evidence>
<dbReference type="GO" id="GO:0003743">
    <property type="term" value="F:translation initiation factor activity"/>
    <property type="evidence" value="ECO:0007669"/>
    <property type="project" value="UniProtKB-UniRule"/>
</dbReference>
<name>A0AAF3ELE9_9BILA</name>
<keyword evidence="5" id="KW-0648">Protein biosynthesis</keyword>
<dbReference type="InterPro" id="IPR039294">
    <property type="entry name" value="EIF1AD"/>
</dbReference>
<dbReference type="Gene3D" id="2.40.50.140">
    <property type="entry name" value="Nucleic acid-binding proteins"/>
    <property type="match status" value="1"/>
</dbReference>
<organism evidence="8 9">
    <name type="scientific">Mesorhabditis belari</name>
    <dbReference type="NCBI Taxonomy" id="2138241"/>
    <lineage>
        <taxon>Eukaryota</taxon>
        <taxon>Metazoa</taxon>
        <taxon>Ecdysozoa</taxon>
        <taxon>Nematoda</taxon>
        <taxon>Chromadorea</taxon>
        <taxon>Rhabditida</taxon>
        <taxon>Rhabditina</taxon>
        <taxon>Rhabditomorpha</taxon>
        <taxon>Rhabditoidea</taxon>
        <taxon>Rhabditidae</taxon>
        <taxon>Mesorhabditinae</taxon>
        <taxon>Mesorhabditis</taxon>
    </lineage>
</organism>
<reference evidence="9" key="1">
    <citation type="submission" date="2024-02" db="UniProtKB">
        <authorList>
            <consortium name="WormBaseParasite"/>
        </authorList>
    </citation>
    <scope>IDENTIFICATION</scope>
</reference>
<dbReference type="PROSITE" id="PS50832">
    <property type="entry name" value="S1_IF1_TYPE"/>
    <property type="match status" value="1"/>
</dbReference>
<dbReference type="AlphaFoldDB" id="A0AAF3ELE9"/>
<proteinExistence type="inferred from homology"/>
<dbReference type="PANTHER" id="PTHR21641:SF0">
    <property type="entry name" value="RNA-BINDING PROTEIN EIF1AD-RELATED"/>
    <property type="match status" value="1"/>
</dbReference>
<evidence type="ECO:0000256" key="6">
    <source>
        <dbReference type="SAM" id="MobiDB-lite"/>
    </source>
</evidence>
<evidence type="ECO:0000313" key="8">
    <source>
        <dbReference type="Proteomes" id="UP000887575"/>
    </source>
</evidence>
<dbReference type="SMART" id="SM00652">
    <property type="entry name" value="eIF1a"/>
    <property type="match status" value="1"/>
</dbReference>
<dbReference type="Pfam" id="PF01176">
    <property type="entry name" value="eIF-1a"/>
    <property type="match status" value="1"/>
</dbReference>
<evidence type="ECO:0000256" key="1">
    <source>
        <dbReference type="ARBA" id="ARBA00007340"/>
    </source>
</evidence>
<keyword evidence="8" id="KW-1185">Reference proteome</keyword>
<evidence type="ECO:0000259" key="7">
    <source>
        <dbReference type="PROSITE" id="PS50832"/>
    </source>
</evidence>
<keyword evidence="3" id="KW-0694">RNA-binding</keyword>
<dbReference type="InterPro" id="IPR001253">
    <property type="entry name" value="TIF_eIF-1A"/>
</dbReference>
<accession>A0AAF3ELE9</accession>
<dbReference type="InterPro" id="IPR006196">
    <property type="entry name" value="RNA-binding_domain_S1_IF1"/>
</dbReference>
<dbReference type="WBParaSite" id="MBELARI_LOCUS14869">
    <property type="protein sequence ID" value="MBELARI_LOCUS14869"/>
    <property type="gene ID" value="MBELARI_LOCUS14869"/>
</dbReference>
<keyword evidence="5" id="KW-0396">Initiation factor</keyword>
<protein>
    <recommendedName>
        <fullName evidence="2">Probable RNA-binding protein EIF1AD</fullName>
    </recommendedName>
    <alternativeName>
        <fullName evidence="4">Eukaryotic translation initiation factor 1A domain-containing protein</fullName>
    </alternativeName>
</protein>
<feature type="domain" description="S1-like" evidence="7">
    <location>
        <begin position="14"/>
        <end position="84"/>
    </location>
</feature>
<dbReference type="GO" id="GO:0003723">
    <property type="term" value="F:RNA binding"/>
    <property type="evidence" value="ECO:0007669"/>
    <property type="project" value="UniProtKB-KW"/>
</dbReference>